<sequence length="222" mass="24111">MPTPPATKSGLKHRQLQASTAILLAKTESDWWKIFELESHTASATLIRRRFNSLARLVHPDKSGLDDTGPAFTALQEAAQRLARQAGPGPASSNGQGAAEPPSPARSSSSGSGNWWWDRWDEPLPRTRSGRAETPEEVAADQAVLEKLDATALRGEVARRQAALFESQPQFPLPVLNLRLQRAKDALRKKQAAADAERVPSSDMGGFLQRAWDNPSAAAYGL</sequence>
<dbReference type="Proteomes" id="UP001255856">
    <property type="component" value="Unassembled WGS sequence"/>
</dbReference>
<evidence type="ECO:0000256" key="1">
    <source>
        <dbReference type="SAM" id="MobiDB-lite"/>
    </source>
</evidence>
<evidence type="ECO:0000259" key="2">
    <source>
        <dbReference type="PROSITE" id="PS50076"/>
    </source>
</evidence>
<dbReference type="InterPro" id="IPR001623">
    <property type="entry name" value="DnaJ_domain"/>
</dbReference>
<accession>A0AAD9MGT7</accession>
<feature type="region of interest" description="Disordered" evidence="1">
    <location>
        <begin position="81"/>
        <end position="119"/>
    </location>
</feature>
<dbReference type="InterPro" id="IPR036869">
    <property type="entry name" value="J_dom_sf"/>
</dbReference>
<organism evidence="3 4">
    <name type="scientific">Prototheca wickerhamii</name>
    <dbReference type="NCBI Taxonomy" id="3111"/>
    <lineage>
        <taxon>Eukaryota</taxon>
        <taxon>Viridiplantae</taxon>
        <taxon>Chlorophyta</taxon>
        <taxon>core chlorophytes</taxon>
        <taxon>Trebouxiophyceae</taxon>
        <taxon>Chlorellales</taxon>
        <taxon>Chlorellaceae</taxon>
        <taxon>Prototheca</taxon>
    </lineage>
</organism>
<feature type="compositionally biased region" description="Low complexity" evidence="1">
    <location>
        <begin position="97"/>
        <end position="113"/>
    </location>
</feature>
<feature type="domain" description="J" evidence="2">
    <location>
        <begin position="30"/>
        <end position="87"/>
    </location>
</feature>
<dbReference type="PROSITE" id="PS50076">
    <property type="entry name" value="DNAJ_2"/>
    <property type="match status" value="1"/>
</dbReference>
<protein>
    <recommendedName>
        <fullName evidence="2">J domain-containing protein</fullName>
    </recommendedName>
</protein>
<dbReference type="Gene3D" id="1.10.287.110">
    <property type="entry name" value="DnaJ domain"/>
    <property type="match status" value="1"/>
</dbReference>
<dbReference type="EMBL" id="JASFZW010000006">
    <property type="protein sequence ID" value="KAK2077504.1"/>
    <property type="molecule type" value="Genomic_DNA"/>
</dbReference>
<evidence type="ECO:0000313" key="4">
    <source>
        <dbReference type="Proteomes" id="UP001255856"/>
    </source>
</evidence>
<keyword evidence="4" id="KW-1185">Reference proteome</keyword>
<name>A0AAD9MGT7_PROWI</name>
<dbReference type="SUPFAM" id="SSF46565">
    <property type="entry name" value="Chaperone J-domain"/>
    <property type="match status" value="1"/>
</dbReference>
<gene>
    <name evidence="3" type="ORF">QBZ16_004349</name>
</gene>
<reference evidence="3" key="1">
    <citation type="submission" date="2021-01" db="EMBL/GenBank/DDBJ databases">
        <authorList>
            <person name="Eckstrom K.M.E."/>
        </authorList>
    </citation>
    <scope>NUCLEOTIDE SEQUENCE</scope>
    <source>
        <strain evidence="3">UVCC 0001</strain>
    </source>
</reference>
<dbReference type="CDD" id="cd06257">
    <property type="entry name" value="DnaJ"/>
    <property type="match status" value="1"/>
</dbReference>
<comment type="caution">
    <text evidence="3">The sequence shown here is derived from an EMBL/GenBank/DDBJ whole genome shotgun (WGS) entry which is preliminary data.</text>
</comment>
<proteinExistence type="predicted"/>
<dbReference type="AlphaFoldDB" id="A0AAD9MGT7"/>
<evidence type="ECO:0000313" key="3">
    <source>
        <dbReference type="EMBL" id="KAK2077504.1"/>
    </source>
</evidence>